<proteinExistence type="predicted"/>
<name>A0ABT3K8G5_9PROT</name>
<protein>
    <submittedName>
        <fullName evidence="1">Uncharacterized protein</fullName>
    </submittedName>
</protein>
<dbReference type="Proteomes" id="UP001526337">
    <property type="component" value="Unassembled WGS sequence"/>
</dbReference>
<organism evidence="1 2">
    <name type="scientific">Gluconacetobacter entanii</name>
    <dbReference type="NCBI Taxonomy" id="108528"/>
    <lineage>
        <taxon>Bacteria</taxon>
        <taxon>Pseudomonadati</taxon>
        <taxon>Pseudomonadota</taxon>
        <taxon>Alphaproteobacteria</taxon>
        <taxon>Acetobacterales</taxon>
        <taxon>Acetobacteraceae</taxon>
        <taxon>Gluconacetobacter</taxon>
    </lineage>
</organism>
<dbReference type="RefSeq" id="WP_171789713.1">
    <property type="nucleotide sequence ID" value="NZ_JABJWD010000008.1"/>
</dbReference>
<accession>A0ABT3K8G5</accession>
<dbReference type="EMBL" id="JANGSQ010000108">
    <property type="protein sequence ID" value="MCW4591673.1"/>
    <property type="molecule type" value="Genomic_DNA"/>
</dbReference>
<evidence type="ECO:0000313" key="1">
    <source>
        <dbReference type="EMBL" id="MCW4591673.1"/>
    </source>
</evidence>
<reference evidence="1 2" key="1">
    <citation type="submission" date="2022-07" db="EMBL/GenBank/DDBJ databases">
        <title>Genome stability of Gluconacetobacter entanii AV429.</title>
        <authorList>
            <person name="Trcek J."/>
            <person name="Cepec E."/>
        </authorList>
    </citation>
    <scope>NUCLEOTIDE SEQUENCE [LARGE SCALE GENOMIC DNA]</scope>
    <source>
        <strain evidence="1 2">AV429_2022</strain>
    </source>
</reference>
<keyword evidence="2" id="KW-1185">Reference proteome</keyword>
<comment type="caution">
    <text evidence="1">The sequence shown here is derived from an EMBL/GenBank/DDBJ whole genome shotgun (WGS) entry which is preliminary data.</text>
</comment>
<evidence type="ECO:0000313" key="2">
    <source>
        <dbReference type="Proteomes" id="UP001526337"/>
    </source>
</evidence>
<gene>
    <name evidence="1" type="ORF">NO263_13895</name>
</gene>
<sequence>MVAPWCHIRARHAGFMVFFSDAVVNYRWSISRLCPETRQRVLPFGNHDLSNELVGRFDIPRFVERSISTRSHHPEVFGEAFFKKLQETLPF</sequence>